<feature type="compositionally biased region" description="Pro residues" evidence="1">
    <location>
        <begin position="240"/>
        <end position="249"/>
    </location>
</feature>
<feature type="region of interest" description="Disordered" evidence="1">
    <location>
        <begin position="361"/>
        <end position="415"/>
    </location>
</feature>
<dbReference type="EMBL" id="MNAD01001491">
    <property type="protein sequence ID" value="OJT05108.1"/>
    <property type="molecule type" value="Genomic_DNA"/>
</dbReference>
<feature type="compositionally biased region" description="Pro residues" evidence="1">
    <location>
        <begin position="404"/>
        <end position="415"/>
    </location>
</feature>
<dbReference type="OrthoDB" id="2758765at2759"/>
<sequence>MADNHAGLAPASLPGKSTRPHLTKESLASREGRISAAPPNAPARPDMPSSTSPFSSFGDGSGSSSSKPLFYFRDVTSPSSFSQTQSPDTELEILPKPAQSPRAAHIRHLKPDLGSSAPTSLLSEELSSPLQTPASSPSGASDSEDYGGPTRASIRAWAKATPAGPPKSSSTRNAPKLPQSGSDDSLVHPAPTRTVRDLPVSAESSVQRTSSRSGDNSPGNEESSGDAADAESSESEQNSSPPPTGSPPPDKLRLAAQRELTAPHPHPRAPSPPTHAQPIAHPQPQPAFIGLSADVHQYPTAHPHAHAHAHAHSHAHNYPHVHYYPPSHSRSSPDSSPPAPVAAAAAPASIQASTPVHVDQLEHPERRHHHQRRRHRDRERDRDRDRERRSRHSPSGLKVVSMPALPPLRPLRPPPPPLPMRTLPVFSPRTVPVPSLTTLDGGDNIFKEIENMLRTTRKPLLRVHRDMDPNEDDMGWAPFPTGRTESHGSTPVRRENDVLEDIRTMVHWSLR</sequence>
<feature type="region of interest" description="Disordered" evidence="1">
    <location>
        <begin position="1"/>
        <end position="348"/>
    </location>
</feature>
<feature type="compositionally biased region" description="Low complexity" evidence="1">
    <location>
        <begin position="115"/>
        <end position="130"/>
    </location>
</feature>
<feature type="compositionally biased region" description="Basic and acidic residues" evidence="1">
    <location>
        <begin position="378"/>
        <end position="388"/>
    </location>
</feature>
<feature type="compositionally biased region" description="Low complexity" evidence="1">
    <location>
        <begin position="320"/>
        <end position="334"/>
    </location>
</feature>
<feature type="compositionally biased region" description="Basic residues" evidence="1">
    <location>
        <begin position="303"/>
        <end position="319"/>
    </location>
</feature>
<protein>
    <submittedName>
        <fullName evidence="2">Uncharacterized protein</fullName>
    </submittedName>
</protein>
<reference evidence="2 3" key="1">
    <citation type="submission" date="2016-10" db="EMBL/GenBank/DDBJ databases">
        <title>Genome sequence of the basidiomycete white-rot fungus Trametes pubescens.</title>
        <authorList>
            <person name="Makela M.R."/>
            <person name="Granchi Z."/>
            <person name="Peng M."/>
            <person name="De Vries R.P."/>
            <person name="Grigoriev I."/>
            <person name="Riley R."/>
            <person name="Hilden K."/>
        </authorList>
    </citation>
    <scope>NUCLEOTIDE SEQUENCE [LARGE SCALE GENOMIC DNA]</scope>
    <source>
        <strain evidence="2 3">FBCC735</strain>
    </source>
</reference>
<feature type="compositionally biased region" description="Basic and acidic residues" evidence="1">
    <location>
        <begin position="22"/>
        <end position="33"/>
    </location>
</feature>
<feature type="region of interest" description="Disordered" evidence="1">
    <location>
        <begin position="472"/>
        <end position="493"/>
    </location>
</feature>
<dbReference type="AlphaFoldDB" id="A0A1M2VBZ5"/>
<feature type="compositionally biased region" description="Polar residues" evidence="1">
    <location>
        <begin position="202"/>
        <end position="219"/>
    </location>
</feature>
<feature type="compositionally biased region" description="Basic residues" evidence="1">
    <location>
        <begin position="366"/>
        <end position="377"/>
    </location>
</feature>
<proteinExistence type="predicted"/>
<evidence type="ECO:0000256" key="1">
    <source>
        <dbReference type="SAM" id="MobiDB-lite"/>
    </source>
</evidence>
<feature type="compositionally biased region" description="Pro residues" evidence="1">
    <location>
        <begin position="268"/>
        <end position="285"/>
    </location>
</feature>
<feature type="compositionally biased region" description="Polar residues" evidence="1">
    <location>
        <begin position="167"/>
        <end position="183"/>
    </location>
</feature>
<keyword evidence="3" id="KW-1185">Reference proteome</keyword>
<name>A0A1M2VBZ5_TRAPU</name>
<gene>
    <name evidence="2" type="ORF">TRAPUB_4173</name>
</gene>
<dbReference type="Proteomes" id="UP000184267">
    <property type="component" value="Unassembled WGS sequence"/>
</dbReference>
<dbReference type="OMA" id="NEDDMGW"/>
<organism evidence="2 3">
    <name type="scientific">Trametes pubescens</name>
    <name type="common">White-rot fungus</name>
    <dbReference type="NCBI Taxonomy" id="154538"/>
    <lineage>
        <taxon>Eukaryota</taxon>
        <taxon>Fungi</taxon>
        <taxon>Dikarya</taxon>
        <taxon>Basidiomycota</taxon>
        <taxon>Agaricomycotina</taxon>
        <taxon>Agaricomycetes</taxon>
        <taxon>Polyporales</taxon>
        <taxon>Polyporaceae</taxon>
        <taxon>Trametes</taxon>
    </lineage>
</organism>
<comment type="caution">
    <text evidence="2">The sequence shown here is derived from an EMBL/GenBank/DDBJ whole genome shotgun (WGS) entry which is preliminary data.</text>
</comment>
<evidence type="ECO:0000313" key="2">
    <source>
        <dbReference type="EMBL" id="OJT05108.1"/>
    </source>
</evidence>
<evidence type="ECO:0000313" key="3">
    <source>
        <dbReference type="Proteomes" id="UP000184267"/>
    </source>
</evidence>
<accession>A0A1M2VBZ5</accession>
<feature type="compositionally biased region" description="Polar residues" evidence="1">
    <location>
        <begin position="131"/>
        <end position="141"/>
    </location>
</feature>
<feature type="compositionally biased region" description="Low complexity" evidence="1">
    <location>
        <begin position="48"/>
        <end position="87"/>
    </location>
</feature>